<gene>
    <name evidence="1" type="ORF">Gasu_31870</name>
</gene>
<organism evidence="1 2">
    <name type="scientific">Galdieria sulphuraria</name>
    <name type="common">Red alga</name>
    <dbReference type="NCBI Taxonomy" id="130081"/>
    <lineage>
        <taxon>Eukaryota</taxon>
        <taxon>Rhodophyta</taxon>
        <taxon>Bangiophyceae</taxon>
        <taxon>Galdieriales</taxon>
        <taxon>Galdieriaceae</taxon>
        <taxon>Galdieria</taxon>
    </lineage>
</organism>
<dbReference type="Proteomes" id="UP000030680">
    <property type="component" value="Unassembled WGS sequence"/>
</dbReference>
<evidence type="ECO:0000313" key="1">
    <source>
        <dbReference type="EMBL" id="EME29358.1"/>
    </source>
</evidence>
<dbReference type="AlphaFoldDB" id="M2Y0D2"/>
<protein>
    <submittedName>
        <fullName evidence="1">Chaperone protein / DnaJ-related protein</fullName>
    </submittedName>
</protein>
<proteinExistence type="predicted"/>
<reference evidence="2" key="1">
    <citation type="journal article" date="2013" name="Science">
        <title>Gene transfer from bacteria and archaea facilitated evolution of an extremophilic eukaryote.</title>
        <authorList>
            <person name="Schonknecht G."/>
            <person name="Chen W.H."/>
            <person name="Ternes C.M."/>
            <person name="Barbier G.G."/>
            <person name="Shrestha R.P."/>
            <person name="Stanke M."/>
            <person name="Brautigam A."/>
            <person name="Baker B.J."/>
            <person name="Banfield J.F."/>
            <person name="Garavito R.M."/>
            <person name="Carr K."/>
            <person name="Wilkerson C."/>
            <person name="Rensing S.A."/>
            <person name="Gagneul D."/>
            <person name="Dickenson N.E."/>
            <person name="Oesterhelt C."/>
            <person name="Lercher M.J."/>
            <person name="Weber A.P."/>
        </authorList>
    </citation>
    <scope>NUCLEOTIDE SEQUENCE [LARGE SCALE GENOMIC DNA]</scope>
    <source>
        <strain evidence="2">074W</strain>
    </source>
</reference>
<dbReference type="Gramene" id="EME29358">
    <property type="protein sequence ID" value="EME29358"/>
    <property type="gene ID" value="Gasu_31870"/>
</dbReference>
<sequence length="160" mass="18208">MIRRNVCCFSFLLCLKTKCKNIVSKEYFRSYYSRSIAHRSWTLTMIPPTVNEVTSALAGGTVGVMGTLLVLEVIRQRIEEMRQCPYCRGLRKLPCGLCYGMGFIPDVSCLYCKSDCENCGGEGSVLCCHCDGSGRYLPVEYERALFWQGEEEWNHTPPYL</sequence>
<dbReference type="RefSeq" id="XP_005705878.1">
    <property type="nucleotide sequence ID" value="XM_005705821.1"/>
</dbReference>
<dbReference type="KEGG" id="gsl:Gasu_31870"/>
<dbReference type="GeneID" id="17088162"/>
<keyword evidence="2" id="KW-1185">Reference proteome</keyword>
<dbReference type="EMBL" id="KB454509">
    <property type="protein sequence ID" value="EME29358.1"/>
    <property type="molecule type" value="Genomic_DNA"/>
</dbReference>
<accession>M2Y0D2</accession>
<name>M2Y0D2_GALSU</name>
<dbReference type="OrthoDB" id="5719at2759"/>
<evidence type="ECO:0000313" key="2">
    <source>
        <dbReference type="Proteomes" id="UP000030680"/>
    </source>
</evidence>